<evidence type="ECO:0000259" key="1">
    <source>
        <dbReference type="Pfam" id="PF03102"/>
    </source>
</evidence>
<dbReference type="SUPFAM" id="SSF51569">
    <property type="entry name" value="Aldolase"/>
    <property type="match status" value="1"/>
</dbReference>
<dbReference type="EMBL" id="BPLR01015491">
    <property type="protein sequence ID" value="GIY76495.1"/>
    <property type="molecule type" value="Genomic_DNA"/>
</dbReference>
<protein>
    <submittedName>
        <fullName evidence="2">Sialic acid synthase</fullName>
    </submittedName>
</protein>
<evidence type="ECO:0000313" key="2">
    <source>
        <dbReference type="EMBL" id="GIY76495.1"/>
    </source>
</evidence>
<gene>
    <name evidence="2" type="primary">NANS</name>
    <name evidence="2" type="ORF">CEXT_291001</name>
</gene>
<dbReference type="Pfam" id="PF03102">
    <property type="entry name" value="NeuB"/>
    <property type="match status" value="1"/>
</dbReference>
<dbReference type="InterPro" id="IPR013785">
    <property type="entry name" value="Aldolase_TIM"/>
</dbReference>
<keyword evidence="3" id="KW-1185">Reference proteome</keyword>
<dbReference type="GO" id="GO:0016051">
    <property type="term" value="P:carbohydrate biosynthetic process"/>
    <property type="evidence" value="ECO:0007669"/>
    <property type="project" value="InterPro"/>
</dbReference>
<evidence type="ECO:0000313" key="3">
    <source>
        <dbReference type="Proteomes" id="UP001054945"/>
    </source>
</evidence>
<dbReference type="PANTHER" id="PTHR42966">
    <property type="entry name" value="N-ACETYLNEURAMINATE SYNTHASE"/>
    <property type="match status" value="1"/>
</dbReference>
<proteinExistence type="predicted"/>
<dbReference type="InterPro" id="IPR051690">
    <property type="entry name" value="PseI-like"/>
</dbReference>
<feature type="domain" description="PseI/NeuA/B-like" evidence="1">
    <location>
        <begin position="6"/>
        <end position="81"/>
    </location>
</feature>
<accession>A0AAV4W175</accession>
<sequence length="95" mass="10499">MASKTTYKELFPDAVIGYSGHESGTEISLAAVSIGAKILERHITLDHTLKGSDHKSSLNEPQLKSLVSEIRRIERAMGCHIKTLQSCEMQCKKKS</sequence>
<dbReference type="InterPro" id="IPR013132">
    <property type="entry name" value="PseI/NeuA/B-like_N"/>
</dbReference>
<comment type="caution">
    <text evidence="2">The sequence shown here is derived from an EMBL/GenBank/DDBJ whole genome shotgun (WGS) entry which is preliminary data.</text>
</comment>
<dbReference type="AlphaFoldDB" id="A0AAV4W175"/>
<organism evidence="2 3">
    <name type="scientific">Caerostris extrusa</name>
    <name type="common">Bark spider</name>
    <name type="synonym">Caerostris bankana</name>
    <dbReference type="NCBI Taxonomy" id="172846"/>
    <lineage>
        <taxon>Eukaryota</taxon>
        <taxon>Metazoa</taxon>
        <taxon>Ecdysozoa</taxon>
        <taxon>Arthropoda</taxon>
        <taxon>Chelicerata</taxon>
        <taxon>Arachnida</taxon>
        <taxon>Araneae</taxon>
        <taxon>Araneomorphae</taxon>
        <taxon>Entelegynae</taxon>
        <taxon>Araneoidea</taxon>
        <taxon>Araneidae</taxon>
        <taxon>Caerostris</taxon>
    </lineage>
</organism>
<dbReference type="Proteomes" id="UP001054945">
    <property type="component" value="Unassembled WGS sequence"/>
</dbReference>
<reference evidence="2 3" key="1">
    <citation type="submission" date="2021-06" db="EMBL/GenBank/DDBJ databases">
        <title>Caerostris extrusa draft genome.</title>
        <authorList>
            <person name="Kono N."/>
            <person name="Arakawa K."/>
        </authorList>
    </citation>
    <scope>NUCLEOTIDE SEQUENCE [LARGE SCALE GENOMIC DNA]</scope>
</reference>
<name>A0AAV4W175_CAEEX</name>
<dbReference type="GO" id="GO:0047444">
    <property type="term" value="F:N-acylneuraminate-9-phosphate synthase activity"/>
    <property type="evidence" value="ECO:0007669"/>
    <property type="project" value="TreeGrafter"/>
</dbReference>
<dbReference type="Gene3D" id="3.20.20.70">
    <property type="entry name" value="Aldolase class I"/>
    <property type="match status" value="1"/>
</dbReference>
<dbReference type="PANTHER" id="PTHR42966:SF1">
    <property type="entry name" value="SIALIC ACID SYNTHASE"/>
    <property type="match status" value="1"/>
</dbReference>